<feature type="domain" description="Septum formation-related" evidence="3">
    <location>
        <begin position="90"/>
        <end position="312"/>
    </location>
</feature>
<sequence>MDGMSVDETEPKSQPTAESAPQPERRRHLSAPVTRRALALVAIGAVLAAIATVFVSGGFDRGEKLPTHTAGVGPQPTGAVAGAAFGSATTGDCLTWSERDASDLGKVDCGQAHQFEVATDVDLSLYPGVEFGPGAKFPGVLRFSELRDEQCAPAVNAYLGGRFDPKGKFSVGLINPGEAGWAAGERTIRCGLQFSGVTGALLPIHGKVAEQDQSKVWDVGTCIGINQNVPSDPVSCADPHAFEVVGVIDLASQFPGGMPSVEDQDKVLEKACTDASNGYLGSPDALRDKTLTLFWDNLDLDSWLVGSRKINCSIGKETDGNGFATIVGGAKGNILINGQAPVPPPAAPDGRSVPKPLPGAAPLPGA</sequence>
<name>A0ABT6MD34_9NOCA</name>
<feature type="compositionally biased region" description="Pro residues" evidence="1">
    <location>
        <begin position="355"/>
        <end position="366"/>
    </location>
</feature>
<dbReference type="Pfam" id="PF13845">
    <property type="entry name" value="Septum_form"/>
    <property type="match status" value="1"/>
</dbReference>
<keyword evidence="2" id="KW-0472">Membrane</keyword>
<evidence type="ECO:0000313" key="4">
    <source>
        <dbReference type="EMBL" id="MDH6282223.1"/>
    </source>
</evidence>
<protein>
    <recommendedName>
        <fullName evidence="3">Septum formation-related domain-containing protein</fullName>
    </recommendedName>
</protein>
<evidence type="ECO:0000313" key="5">
    <source>
        <dbReference type="Proteomes" id="UP001160334"/>
    </source>
</evidence>
<evidence type="ECO:0000256" key="2">
    <source>
        <dbReference type="SAM" id="Phobius"/>
    </source>
</evidence>
<proteinExistence type="predicted"/>
<feature type="transmembrane region" description="Helical" evidence="2">
    <location>
        <begin position="37"/>
        <end position="59"/>
    </location>
</feature>
<dbReference type="InterPro" id="IPR026004">
    <property type="entry name" value="Septum_form"/>
</dbReference>
<comment type="caution">
    <text evidence="4">The sequence shown here is derived from an EMBL/GenBank/DDBJ whole genome shotgun (WGS) entry which is preliminary data.</text>
</comment>
<feature type="region of interest" description="Disordered" evidence="1">
    <location>
        <begin position="1"/>
        <end position="29"/>
    </location>
</feature>
<evidence type="ECO:0000256" key="1">
    <source>
        <dbReference type="SAM" id="MobiDB-lite"/>
    </source>
</evidence>
<keyword evidence="2" id="KW-1133">Transmembrane helix</keyword>
<reference evidence="4 5" key="1">
    <citation type="submission" date="2023-04" db="EMBL/GenBank/DDBJ databases">
        <title>Forest soil microbial communities from Buena Vista Peninsula, Colon Province, Panama.</title>
        <authorList>
            <person name="Bouskill N."/>
        </authorList>
    </citation>
    <scope>NUCLEOTIDE SEQUENCE [LARGE SCALE GENOMIC DNA]</scope>
    <source>
        <strain evidence="4 5">CFH S0262</strain>
    </source>
</reference>
<gene>
    <name evidence="4" type="ORF">M2280_003451</name>
</gene>
<dbReference type="Proteomes" id="UP001160334">
    <property type="component" value="Unassembled WGS sequence"/>
</dbReference>
<keyword evidence="5" id="KW-1185">Reference proteome</keyword>
<accession>A0ABT6MD34</accession>
<organism evidence="4 5">
    <name type="scientific">Prescottella agglutinans</name>
    <dbReference type="NCBI Taxonomy" id="1644129"/>
    <lineage>
        <taxon>Bacteria</taxon>
        <taxon>Bacillati</taxon>
        <taxon>Actinomycetota</taxon>
        <taxon>Actinomycetes</taxon>
        <taxon>Mycobacteriales</taxon>
        <taxon>Nocardiaceae</taxon>
        <taxon>Prescottella</taxon>
    </lineage>
</organism>
<evidence type="ECO:0000259" key="3">
    <source>
        <dbReference type="Pfam" id="PF13845"/>
    </source>
</evidence>
<keyword evidence="2" id="KW-0812">Transmembrane</keyword>
<feature type="region of interest" description="Disordered" evidence="1">
    <location>
        <begin position="338"/>
        <end position="366"/>
    </location>
</feature>
<dbReference type="EMBL" id="JARXVC010000009">
    <property type="protein sequence ID" value="MDH6282223.1"/>
    <property type="molecule type" value="Genomic_DNA"/>
</dbReference>